<organism evidence="2">
    <name type="scientific">bioreactor metagenome</name>
    <dbReference type="NCBI Taxonomy" id="1076179"/>
    <lineage>
        <taxon>unclassified sequences</taxon>
        <taxon>metagenomes</taxon>
        <taxon>ecological metagenomes</taxon>
    </lineage>
</organism>
<dbReference type="EMBL" id="VSSQ01004489">
    <property type="protein sequence ID" value="MPM25400.1"/>
    <property type="molecule type" value="Genomic_DNA"/>
</dbReference>
<feature type="compositionally biased region" description="Basic and acidic residues" evidence="1">
    <location>
        <begin position="177"/>
        <end position="196"/>
    </location>
</feature>
<evidence type="ECO:0000256" key="1">
    <source>
        <dbReference type="SAM" id="MobiDB-lite"/>
    </source>
</evidence>
<protein>
    <submittedName>
        <fullName evidence="2">Uncharacterized protein</fullName>
    </submittedName>
</protein>
<sequence>MEEESNNGDKDESRSWGKGLSQRHGHAVRVGPVKARQRDAQRGGDDHVDGHGEDHRAGALLSQQRHQQRHAHEAGVGECHHQRAKCGIVPADAAAPGQRNRGGHQHQAAQQIHTRHDRVQQLPNRRVRAKAVQHARQREIQHERVEPADGRQRQHLAPRGQIAAQHQGEEGEGDGEDGQHDGSDCRKLYRSVLAER</sequence>
<comment type="caution">
    <text evidence="2">The sequence shown here is derived from an EMBL/GenBank/DDBJ whole genome shotgun (WGS) entry which is preliminary data.</text>
</comment>
<proteinExistence type="predicted"/>
<feature type="compositionally biased region" description="Basic and acidic residues" evidence="1">
    <location>
        <begin position="136"/>
        <end position="152"/>
    </location>
</feature>
<dbReference type="AlphaFoldDB" id="A0A644YA86"/>
<feature type="compositionally biased region" description="Basic and acidic residues" evidence="1">
    <location>
        <begin position="70"/>
        <end position="81"/>
    </location>
</feature>
<feature type="region of interest" description="Disordered" evidence="1">
    <location>
        <begin position="1"/>
        <end position="196"/>
    </location>
</feature>
<accession>A0A644YA86</accession>
<name>A0A644YA86_9ZZZZ</name>
<feature type="compositionally biased region" description="Basic residues" evidence="1">
    <location>
        <begin position="125"/>
        <end position="135"/>
    </location>
</feature>
<evidence type="ECO:0000313" key="2">
    <source>
        <dbReference type="EMBL" id="MPM25400.1"/>
    </source>
</evidence>
<gene>
    <name evidence="2" type="ORF">SDC9_71894</name>
</gene>
<reference evidence="2" key="1">
    <citation type="submission" date="2019-08" db="EMBL/GenBank/DDBJ databases">
        <authorList>
            <person name="Kucharzyk K."/>
            <person name="Murdoch R.W."/>
            <person name="Higgins S."/>
            <person name="Loffler F."/>
        </authorList>
    </citation>
    <scope>NUCLEOTIDE SEQUENCE</scope>
</reference>
<feature type="compositionally biased region" description="Basic and acidic residues" evidence="1">
    <location>
        <begin position="36"/>
        <end position="57"/>
    </location>
</feature>